<gene>
    <name evidence="1" type="ORF">PGT21_029649</name>
    <name evidence="2" type="ORF">PGTUg99_037633</name>
</gene>
<proteinExistence type="predicted"/>
<reference evidence="3 4" key="1">
    <citation type="submission" date="2019-05" db="EMBL/GenBank/DDBJ databases">
        <title>Emergence of the Ug99 lineage of the wheat stem rust pathogen through somatic hybridization.</title>
        <authorList>
            <person name="Li F."/>
            <person name="Upadhyaya N.M."/>
            <person name="Sperschneider J."/>
            <person name="Matny O."/>
            <person name="Nguyen-Phuc H."/>
            <person name="Mago R."/>
            <person name="Raley C."/>
            <person name="Miller M.E."/>
            <person name="Silverstein K.A.T."/>
            <person name="Henningsen E."/>
            <person name="Hirsch C.D."/>
            <person name="Visser B."/>
            <person name="Pretorius Z.A."/>
            <person name="Steffenson B.J."/>
            <person name="Schwessinger B."/>
            <person name="Dodds P.N."/>
            <person name="Figueroa M."/>
        </authorList>
    </citation>
    <scope>NUCLEOTIDE SEQUENCE [LARGE SCALE GENOMIC DNA]</scope>
    <source>
        <strain evidence="1">21-0</strain>
        <strain evidence="2 4">Ug99</strain>
    </source>
</reference>
<protein>
    <submittedName>
        <fullName evidence="1">Uncharacterized protein</fullName>
    </submittedName>
</protein>
<name>A0A5B0Q6Y3_PUCGR</name>
<evidence type="ECO:0000313" key="2">
    <source>
        <dbReference type="EMBL" id="KAA1122453.1"/>
    </source>
</evidence>
<dbReference type="AlphaFoldDB" id="A0A5B0Q6Y3"/>
<sequence length="142" mass="16060">MTDWQGDYSQYELTRLDKYSFPSEQDRMTIPTDDRLTLCVSTLREGCPTSEQAQGEQSESQVHISRKFKDDSALACLLCVSRLVSECVPQEVKVIFITAAPTRLPKNPSPYPPWTLQLFDSHYDSAKILGPSHTYSPTPTRS</sequence>
<organism evidence="1 3">
    <name type="scientific">Puccinia graminis f. sp. tritici</name>
    <dbReference type="NCBI Taxonomy" id="56615"/>
    <lineage>
        <taxon>Eukaryota</taxon>
        <taxon>Fungi</taxon>
        <taxon>Dikarya</taxon>
        <taxon>Basidiomycota</taxon>
        <taxon>Pucciniomycotina</taxon>
        <taxon>Pucciniomycetes</taxon>
        <taxon>Pucciniales</taxon>
        <taxon>Pucciniaceae</taxon>
        <taxon>Puccinia</taxon>
    </lineage>
</organism>
<dbReference type="Proteomes" id="UP000324748">
    <property type="component" value="Unassembled WGS sequence"/>
</dbReference>
<evidence type="ECO:0000313" key="4">
    <source>
        <dbReference type="Proteomes" id="UP000325313"/>
    </source>
</evidence>
<dbReference type="EMBL" id="VDEP01000236">
    <property type="protein sequence ID" value="KAA1122453.1"/>
    <property type="molecule type" value="Genomic_DNA"/>
</dbReference>
<keyword evidence="3" id="KW-1185">Reference proteome</keyword>
<evidence type="ECO:0000313" key="3">
    <source>
        <dbReference type="Proteomes" id="UP000324748"/>
    </source>
</evidence>
<dbReference type="EMBL" id="VSWC01000028">
    <property type="protein sequence ID" value="KAA1108945.1"/>
    <property type="molecule type" value="Genomic_DNA"/>
</dbReference>
<comment type="caution">
    <text evidence="1">The sequence shown here is derived from an EMBL/GenBank/DDBJ whole genome shotgun (WGS) entry which is preliminary data.</text>
</comment>
<evidence type="ECO:0000313" key="1">
    <source>
        <dbReference type="EMBL" id="KAA1108945.1"/>
    </source>
</evidence>
<accession>A0A5B0Q6Y3</accession>
<dbReference type="Proteomes" id="UP000325313">
    <property type="component" value="Unassembled WGS sequence"/>
</dbReference>